<dbReference type="EMBL" id="MU001492">
    <property type="protein sequence ID" value="KAF2451560.1"/>
    <property type="molecule type" value="Genomic_DNA"/>
</dbReference>
<feature type="transmembrane region" description="Helical" evidence="5">
    <location>
        <begin position="279"/>
        <end position="302"/>
    </location>
</feature>
<feature type="transmembrane region" description="Helical" evidence="5">
    <location>
        <begin position="416"/>
        <end position="449"/>
    </location>
</feature>
<reference evidence="7" key="1">
    <citation type="journal article" date="2020" name="Stud. Mycol.">
        <title>101 Dothideomycetes genomes: a test case for predicting lifestyles and emergence of pathogens.</title>
        <authorList>
            <person name="Haridas S."/>
            <person name="Albert R."/>
            <person name="Binder M."/>
            <person name="Bloem J."/>
            <person name="Labutti K."/>
            <person name="Salamov A."/>
            <person name="Andreopoulos B."/>
            <person name="Baker S."/>
            <person name="Barry K."/>
            <person name="Bills G."/>
            <person name="Bluhm B."/>
            <person name="Cannon C."/>
            <person name="Castanera R."/>
            <person name="Culley D."/>
            <person name="Daum C."/>
            <person name="Ezra D."/>
            <person name="Gonzalez J."/>
            <person name="Henrissat B."/>
            <person name="Kuo A."/>
            <person name="Liang C."/>
            <person name="Lipzen A."/>
            <person name="Lutzoni F."/>
            <person name="Magnuson J."/>
            <person name="Mondo S."/>
            <person name="Nolan M."/>
            <person name="Ohm R."/>
            <person name="Pangilinan J."/>
            <person name="Park H.-J."/>
            <person name="Ramirez L."/>
            <person name="Alfaro M."/>
            <person name="Sun H."/>
            <person name="Tritt A."/>
            <person name="Yoshinaga Y."/>
            <person name="Zwiers L.-H."/>
            <person name="Turgeon B."/>
            <person name="Goodwin S."/>
            <person name="Spatafora J."/>
            <person name="Crous P."/>
            <person name="Grigoriev I."/>
        </authorList>
    </citation>
    <scope>NUCLEOTIDE SEQUENCE</scope>
    <source>
        <strain evidence="7">CBS 690.94</strain>
    </source>
</reference>
<evidence type="ECO:0000256" key="3">
    <source>
        <dbReference type="ARBA" id="ARBA00022989"/>
    </source>
</evidence>
<dbReference type="GO" id="GO:0055085">
    <property type="term" value="P:transmembrane transport"/>
    <property type="evidence" value="ECO:0007669"/>
    <property type="project" value="InterPro"/>
</dbReference>
<evidence type="ECO:0000259" key="6">
    <source>
        <dbReference type="PROSITE" id="PS50801"/>
    </source>
</evidence>
<dbReference type="GO" id="GO:0016020">
    <property type="term" value="C:membrane"/>
    <property type="evidence" value="ECO:0007669"/>
    <property type="project" value="UniProtKB-SubCell"/>
</dbReference>
<evidence type="ECO:0000256" key="1">
    <source>
        <dbReference type="ARBA" id="ARBA00004141"/>
    </source>
</evidence>
<dbReference type="AlphaFoldDB" id="A0A9P4PWI0"/>
<feature type="domain" description="STAS" evidence="6">
    <location>
        <begin position="573"/>
        <end position="697"/>
    </location>
</feature>
<proteinExistence type="predicted"/>
<dbReference type="Proteomes" id="UP000799764">
    <property type="component" value="Unassembled WGS sequence"/>
</dbReference>
<evidence type="ECO:0000313" key="8">
    <source>
        <dbReference type="Proteomes" id="UP000799764"/>
    </source>
</evidence>
<dbReference type="PANTHER" id="PTHR11814">
    <property type="entry name" value="SULFATE TRANSPORTER"/>
    <property type="match status" value="1"/>
</dbReference>
<dbReference type="Gene3D" id="3.30.750.24">
    <property type="entry name" value="STAS domain"/>
    <property type="match status" value="1"/>
</dbReference>
<dbReference type="InterPro" id="IPR001902">
    <property type="entry name" value="SLC26A/SulP_fam"/>
</dbReference>
<feature type="transmembrane region" description="Helical" evidence="5">
    <location>
        <begin position="249"/>
        <end position="267"/>
    </location>
</feature>
<dbReference type="InterPro" id="IPR011547">
    <property type="entry name" value="SLC26A/SulP_dom"/>
</dbReference>
<evidence type="ECO:0000313" key="7">
    <source>
        <dbReference type="EMBL" id="KAF2451560.1"/>
    </source>
</evidence>
<keyword evidence="4 5" id="KW-0472">Membrane</keyword>
<keyword evidence="8" id="KW-1185">Reference proteome</keyword>
<accession>A0A9P4PWI0</accession>
<feature type="transmembrane region" description="Helical" evidence="5">
    <location>
        <begin position="383"/>
        <end position="404"/>
    </location>
</feature>
<feature type="transmembrane region" description="Helical" evidence="5">
    <location>
        <begin position="136"/>
        <end position="156"/>
    </location>
</feature>
<dbReference type="InterPro" id="IPR036513">
    <property type="entry name" value="STAS_dom_sf"/>
</dbReference>
<keyword evidence="3 5" id="KW-1133">Transmembrane helix</keyword>
<name>A0A9P4PWI0_9PLEO</name>
<dbReference type="NCBIfam" id="TIGR00815">
    <property type="entry name" value="sulP"/>
    <property type="match status" value="1"/>
</dbReference>
<comment type="subcellular location">
    <subcellularLocation>
        <location evidence="1">Membrane</location>
        <topology evidence="1">Multi-pass membrane protein</topology>
    </subcellularLocation>
</comment>
<gene>
    <name evidence="7" type="ORF">P171DRAFT_515561</name>
</gene>
<dbReference type="InterPro" id="IPR002645">
    <property type="entry name" value="STAS_dom"/>
</dbReference>
<comment type="caution">
    <text evidence="7">The sequence shown here is derived from an EMBL/GenBank/DDBJ whole genome shotgun (WGS) entry which is preliminary data.</text>
</comment>
<dbReference type="Pfam" id="PF00916">
    <property type="entry name" value="Sulfate_transp"/>
    <property type="match status" value="1"/>
</dbReference>
<feature type="transmembrane region" description="Helical" evidence="5">
    <location>
        <begin position="81"/>
        <end position="99"/>
    </location>
</feature>
<sequence length="833" mass="92024">MAARRIGDYVQTNILHVDYAAQEQEKRVLQKIAHDTIDDIFSEEDPTVTEWFRDLVPTASGVADYFHDLFPSASWIRRYNLHWLLGDTIAGVTVGLVVVPQAMAYASLARLNPAYGLYTTFTGACLYWIFGTSKDIVIGATAVGSLLIGQVVSKIEEERPGAYEAQEVAHAICFLCGLVLLLFGFLRLGWLIEFIPYPPINAFVTAASITIISTQLPTCLGIKGINTREAPYQVYINTFKELPNAQLDAAIGISSIVLLFSIQSFCSKMEVCQVKRKRMWCMISSLRLTFTVLLYTFISWLVHRTTAEGHEKFRIVGHIEKGFSHASIPVMNTELFGLVAKELPALIIILIVEHIAIAKNFGRQYGYTVIPSQEILAQGFANLLSPFVGGYVCTGSFGASAVLTKAGVKTPLAGLFSALVLVLALYALTAVFYFIPNAALAGLIIHATWNLVTPPYKLYKFWQYSPFEFVIWVIGVVLAVFTDLETSIYVGIGLSFALLLIRMARTQGTSQGQTRVTRIVQHSKPSSTTGEQAPSQLSISPLSTKKSTRNVFLSMHGKNPHNPSVKVEPAHAGVFIYRFAESFNYINQAHHVDYLLSHIYAHTRRTVDDDGVPLKDRLWSDAPPPARKLSEDATQQPVLRAVVLDFSTVNVIDVTSVQGLIDMRVTLDRYSAPHAVEWHFAGVRNRWTRRALATAGFGRPSVRDAAALAGWVPAYAVSVSLPSNEVEGKRAGGGKRMRVLDGEASEKNSAELHPDILAKAFRQRIAADDEERGGVVFAEKRRRVEAVYGVDRPFFHVDLTDAVEAAVRDAQRCEELEAARRTEDPDSASHGEV</sequence>
<dbReference type="CDD" id="cd07042">
    <property type="entry name" value="STAS_SulP_like_sulfate_transporter"/>
    <property type="match status" value="1"/>
</dbReference>
<evidence type="ECO:0000256" key="4">
    <source>
        <dbReference type="ARBA" id="ARBA00023136"/>
    </source>
</evidence>
<dbReference type="PROSITE" id="PS50801">
    <property type="entry name" value="STAS"/>
    <property type="match status" value="1"/>
</dbReference>
<feature type="transmembrane region" description="Helical" evidence="5">
    <location>
        <begin position="343"/>
        <end position="362"/>
    </location>
</feature>
<feature type="transmembrane region" description="Helical" evidence="5">
    <location>
        <begin position="461"/>
        <end position="481"/>
    </location>
</feature>
<evidence type="ECO:0000256" key="2">
    <source>
        <dbReference type="ARBA" id="ARBA00022692"/>
    </source>
</evidence>
<feature type="transmembrane region" description="Helical" evidence="5">
    <location>
        <begin position="111"/>
        <end position="130"/>
    </location>
</feature>
<organism evidence="7 8">
    <name type="scientific">Karstenula rhodostoma CBS 690.94</name>
    <dbReference type="NCBI Taxonomy" id="1392251"/>
    <lineage>
        <taxon>Eukaryota</taxon>
        <taxon>Fungi</taxon>
        <taxon>Dikarya</taxon>
        <taxon>Ascomycota</taxon>
        <taxon>Pezizomycotina</taxon>
        <taxon>Dothideomycetes</taxon>
        <taxon>Pleosporomycetidae</taxon>
        <taxon>Pleosporales</taxon>
        <taxon>Massarineae</taxon>
        <taxon>Didymosphaeriaceae</taxon>
        <taxon>Karstenula</taxon>
    </lineage>
</organism>
<evidence type="ECO:0000256" key="5">
    <source>
        <dbReference type="SAM" id="Phobius"/>
    </source>
</evidence>
<feature type="transmembrane region" description="Helical" evidence="5">
    <location>
        <begin position="168"/>
        <end position="192"/>
    </location>
</feature>
<keyword evidence="2 5" id="KW-0812">Transmembrane</keyword>
<protein>
    <submittedName>
        <fullName evidence="7">Sulfate permease</fullName>
    </submittedName>
</protein>
<dbReference type="OrthoDB" id="288203at2759"/>